<accession>W7IJL0</accession>
<dbReference type="OrthoDB" id="3208682at2"/>
<dbReference type="EMBL" id="AYXG01000131">
    <property type="protein sequence ID" value="EWC61050.1"/>
    <property type="molecule type" value="Genomic_DNA"/>
</dbReference>
<keyword evidence="2" id="KW-0378">Hydrolase</keyword>
<dbReference type="Gene3D" id="3.40.50.1820">
    <property type="entry name" value="alpha/beta hydrolase"/>
    <property type="match status" value="1"/>
</dbReference>
<dbReference type="Pfam" id="PF01738">
    <property type="entry name" value="DLH"/>
    <property type="match status" value="1"/>
</dbReference>
<dbReference type="InterPro" id="IPR029058">
    <property type="entry name" value="AB_hydrolase_fold"/>
</dbReference>
<sequence length="241" mass="25084">MPEVDLSSLAAARAGSQPLRGYLATPSGEGPWPGVVVLHEVFGMNDVVRRQADRLADLGYLALAVDLFSQGGAARCLVATMRASMTGKGRAYADIAAARDHLLALPDCTGKTGIIGFCLGGGFALMTAASGDYAAAAVNYAHLPPDPLTTLAGACPIVGSFGGRDLTLRGAAAQLDTALTTLGVEHDVKEYPEANHAFLNDDEVGPGWLRPLWRVAGIGPHPAAAADAWARIEGYFRAHLH</sequence>
<dbReference type="InterPro" id="IPR051049">
    <property type="entry name" value="Dienelactone_hydrolase-like"/>
</dbReference>
<protein>
    <submittedName>
        <fullName evidence="2">Dienelactone hydrolase family</fullName>
    </submittedName>
</protein>
<organism evidence="2 3">
    <name type="scientific">Actinokineospora spheciospongiae</name>
    <dbReference type="NCBI Taxonomy" id="909613"/>
    <lineage>
        <taxon>Bacteria</taxon>
        <taxon>Bacillati</taxon>
        <taxon>Actinomycetota</taxon>
        <taxon>Actinomycetes</taxon>
        <taxon>Pseudonocardiales</taxon>
        <taxon>Pseudonocardiaceae</taxon>
        <taxon>Actinokineospora</taxon>
    </lineage>
</organism>
<evidence type="ECO:0000313" key="3">
    <source>
        <dbReference type="Proteomes" id="UP000019277"/>
    </source>
</evidence>
<feature type="domain" description="Dienelactone hydrolase" evidence="1">
    <location>
        <begin position="19"/>
        <end position="239"/>
    </location>
</feature>
<dbReference type="eggNOG" id="COG0412">
    <property type="taxonomic scope" value="Bacteria"/>
</dbReference>
<name>W7IJL0_9PSEU</name>
<dbReference type="PANTHER" id="PTHR46623">
    <property type="entry name" value="CARBOXYMETHYLENEBUTENOLIDASE-RELATED"/>
    <property type="match status" value="1"/>
</dbReference>
<dbReference type="STRING" id="909613.UO65_3621"/>
<dbReference type="AlphaFoldDB" id="W7IJL0"/>
<evidence type="ECO:0000259" key="1">
    <source>
        <dbReference type="Pfam" id="PF01738"/>
    </source>
</evidence>
<dbReference type="InterPro" id="IPR002925">
    <property type="entry name" value="Dienelactn_hydro"/>
</dbReference>
<dbReference type="RefSeq" id="WP_052021303.1">
    <property type="nucleotide sequence ID" value="NZ_AYXG01000131.1"/>
</dbReference>
<dbReference type="PANTHER" id="PTHR46623:SF6">
    <property type="entry name" value="ALPHA_BETA-HYDROLASES SUPERFAMILY PROTEIN"/>
    <property type="match status" value="1"/>
</dbReference>
<gene>
    <name evidence="2" type="ORF">UO65_3621</name>
</gene>
<evidence type="ECO:0000313" key="2">
    <source>
        <dbReference type="EMBL" id="EWC61050.1"/>
    </source>
</evidence>
<dbReference type="Proteomes" id="UP000019277">
    <property type="component" value="Unassembled WGS sequence"/>
</dbReference>
<dbReference type="SUPFAM" id="SSF53474">
    <property type="entry name" value="alpha/beta-Hydrolases"/>
    <property type="match status" value="1"/>
</dbReference>
<dbReference type="GO" id="GO:0016787">
    <property type="term" value="F:hydrolase activity"/>
    <property type="evidence" value="ECO:0007669"/>
    <property type="project" value="UniProtKB-KW"/>
</dbReference>
<reference evidence="2 3" key="1">
    <citation type="journal article" date="2014" name="Genome Announc.">
        <title>Draft Genome Sequence of the Antitrypanosomally Active Sponge-Associated Bacterium Actinokineospora sp. Strain EG49.</title>
        <authorList>
            <person name="Harjes J."/>
            <person name="Ryu T."/>
            <person name="Abdelmohsen U.R."/>
            <person name="Moitinho-Silva L."/>
            <person name="Horn H."/>
            <person name="Ravasi T."/>
            <person name="Hentschel U."/>
        </authorList>
    </citation>
    <scope>NUCLEOTIDE SEQUENCE [LARGE SCALE GENOMIC DNA]</scope>
    <source>
        <strain evidence="2 3">EG49</strain>
    </source>
</reference>
<keyword evidence="3" id="KW-1185">Reference proteome</keyword>
<comment type="caution">
    <text evidence="2">The sequence shown here is derived from an EMBL/GenBank/DDBJ whole genome shotgun (WGS) entry which is preliminary data.</text>
</comment>
<proteinExistence type="predicted"/>